<keyword evidence="3" id="KW-0032">Aminotransferase</keyword>
<dbReference type="GO" id="GO:0008483">
    <property type="term" value="F:transaminase activity"/>
    <property type="evidence" value="ECO:0007669"/>
    <property type="project" value="UniProtKB-KW"/>
</dbReference>
<evidence type="ECO:0000313" key="3">
    <source>
        <dbReference type="EMBL" id="QDL93609.1"/>
    </source>
</evidence>
<dbReference type="OrthoDB" id="9804366at2"/>
<dbReference type="Gene3D" id="3.40.640.10">
    <property type="entry name" value="Type I PLP-dependent aspartate aminotransferase-like (Major domain)"/>
    <property type="match status" value="1"/>
</dbReference>
<dbReference type="Proteomes" id="UP000305888">
    <property type="component" value="Chromosome"/>
</dbReference>
<accession>A0A5B8G2L7</accession>
<dbReference type="EMBL" id="CP040818">
    <property type="protein sequence ID" value="QDL93609.1"/>
    <property type="molecule type" value="Genomic_DNA"/>
</dbReference>
<dbReference type="SUPFAM" id="SSF53383">
    <property type="entry name" value="PLP-dependent transferases"/>
    <property type="match status" value="1"/>
</dbReference>
<dbReference type="Pfam" id="PF00266">
    <property type="entry name" value="Aminotran_5"/>
    <property type="match status" value="1"/>
</dbReference>
<dbReference type="KEGG" id="ppru:FDP22_06280"/>
<proteinExistence type="predicted"/>
<reference evidence="3 4" key="1">
    <citation type="submission" date="2019-06" db="EMBL/GenBank/DDBJ databases">
        <title>Genome sequence of Rhodobacteraceae bacterium D4M1.</title>
        <authorList>
            <person name="Cao J."/>
        </authorList>
    </citation>
    <scope>NUCLEOTIDE SEQUENCE [LARGE SCALE GENOMIC DNA]</scope>
    <source>
        <strain evidence="3 4">D4M1</strain>
    </source>
</reference>
<dbReference type="InterPro" id="IPR015422">
    <property type="entry name" value="PyrdxlP-dep_Trfase_small"/>
</dbReference>
<keyword evidence="1" id="KW-0663">Pyridoxal phosphate</keyword>
<protein>
    <submittedName>
        <fullName evidence="3">Aminotransferase class V-fold PLP-dependent enzyme</fullName>
    </submittedName>
</protein>
<dbReference type="InterPro" id="IPR015424">
    <property type="entry name" value="PyrdxlP-dep_Trfase"/>
</dbReference>
<dbReference type="InterPro" id="IPR015421">
    <property type="entry name" value="PyrdxlP-dep_Trfase_major"/>
</dbReference>
<keyword evidence="4" id="KW-1185">Reference proteome</keyword>
<dbReference type="PANTHER" id="PTHR43686:SF1">
    <property type="entry name" value="AMINOTRAN_5 DOMAIN-CONTAINING PROTEIN"/>
    <property type="match status" value="1"/>
</dbReference>
<sequence length="537" mass="56038">MPDALVARIRDGVIGEGATIDGPFGPRALIYADYVASGRGLDFVEAALRERVLPLYANTHTETSATGRETTRLREAARTAVRRAVGAEPRHAVIFAGAGATGAADRLVRGLAPGPETVVFIGPYEHHSNDLPWRESGACIERIPLDRAGRICRASLDAALARHPGAALKIGAFSAASNVTGVKSDIRGIARALHAAGAWFVCDFAAGGPYMEIDMAESAPGAADGIDAILLSPHKFIGGPGASGVLVADRALFRTARPGIAGGGTVSYVTETEHVFLRDIERREEAGTPDILGNIRAGMALDLKMAVGAARIEALEQAHVARLLDALDALPGAELLGPRDAPRFGVFALNIRAGARLLHHNFVVALLNDLFGIQARGGCSCAGPYGHALLGIGPERARAHAAQVAAGRALFRPGWVRLGVNYFQSAETVEHLATALGFIARNGAAFLSRYTVDAASGTWRAAGERRPAPASLRALWETEAPVAAPAPAFDACLAEAERLAAEPQGTAAPGPALPPEAEALRWFWLPGECPEAGEAAA</sequence>
<dbReference type="AlphaFoldDB" id="A0A5B8G2L7"/>
<dbReference type="PANTHER" id="PTHR43686">
    <property type="entry name" value="SULFURTRANSFERASE-RELATED"/>
    <property type="match status" value="1"/>
</dbReference>
<feature type="domain" description="Aminotransferase class V" evidence="2">
    <location>
        <begin position="30"/>
        <end position="387"/>
    </location>
</feature>
<organism evidence="3 4">
    <name type="scientific">Paroceanicella profunda</name>
    <dbReference type="NCBI Taxonomy" id="2579971"/>
    <lineage>
        <taxon>Bacteria</taxon>
        <taxon>Pseudomonadati</taxon>
        <taxon>Pseudomonadota</taxon>
        <taxon>Alphaproteobacteria</taxon>
        <taxon>Rhodobacterales</taxon>
        <taxon>Paracoccaceae</taxon>
        <taxon>Paroceanicella</taxon>
    </lineage>
</organism>
<keyword evidence="3" id="KW-0808">Transferase</keyword>
<evidence type="ECO:0000259" key="2">
    <source>
        <dbReference type="Pfam" id="PF00266"/>
    </source>
</evidence>
<dbReference type="InterPro" id="IPR000192">
    <property type="entry name" value="Aminotrans_V_dom"/>
</dbReference>
<name>A0A5B8G2L7_9RHOB</name>
<gene>
    <name evidence="3" type="ORF">FDP22_06280</name>
</gene>
<dbReference type="Gene3D" id="3.90.1150.10">
    <property type="entry name" value="Aspartate Aminotransferase, domain 1"/>
    <property type="match status" value="1"/>
</dbReference>
<evidence type="ECO:0000256" key="1">
    <source>
        <dbReference type="ARBA" id="ARBA00022898"/>
    </source>
</evidence>
<evidence type="ECO:0000313" key="4">
    <source>
        <dbReference type="Proteomes" id="UP000305888"/>
    </source>
</evidence>